<dbReference type="SUPFAM" id="SSF54001">
    <property type="entry name" value="Cysteine proteinases"/>
    <property type="match status" value="1"/>
</dbReference>
<dbReference type="Gene3D" id="3.90.70.10">
    <property type="entry name" value="Cysteine proteinases"/>
    <property type="match status" value="1"/>
</dbReference>
<dbReference type="KEGG" id="hro:HELRODRAFT_92156"/>
<dbReference type="InterPro" id="IPR018200">
    <property type="entry name" value="USP_CS"/>
</dbReference>
<dbReference type="InParanoid" id="T1G8C5"/>
<dbReference type="PROSITE" id="PS50235">
    <property type="entry name" value="USP_3"/>
    <property type="match status" value="1"/>
</dbReference>
<evidence type="ECO:0000256" key="4">
    <source>
        <dbReference type="ARBA" id="ARBA00022670"/>
    </source>
</evidence>
<dbReference type="PROSITE" id="PS00973">
    <property type="entry name" value="USP_2"/>
    <property type="match status" value="1"/>
</dbReference>
<dbReference type="InterPro" id="IPR028889">
    <property type="entry name" value="USP"/>
</dbReference>
<dbReference type="EMBL" id="KB095920">
    <property type="protein sequence ID" value="ESO09737.1"/>
    <property type="molecule type" value="Genomic_DNA"/>
</dbReference>
<evidence type="ECO:0000256" key="1">
    <source>
        <dbReference type="ARBA" id="ARBA00000707"/>
    </source>
</evidence>
<comment type="similarity">
    <text evidence="2">Belongs to the peptidase C19 family. USP10 subfamily.</text>
</comment>
<dbReference type="STRING" id="6412.T1G8C5"/>
<dbReference type="GeneID" id="20217322"/>
<evidence type="ECO:0000256" key="7">
    <source>
        <dbReference type="ARBA" id="ARBA00022807"/>
    </source>
</evidence>
<dbReference type="GO" id="GO:0004843">
    <property type="term" value="F:cysteine-type deubiquitinase activity"/>
    <property type="evidence" value="ECO:0007669"/>
    <property type="project" value="UniProtKB-EC"/>
</dbReference>
<keyword evidence="12" id="KW-1185">Reference proteome</keyword>
<dbReference type="eggNOG" id="KOG1871">
    <property type="taxonomic scope" value="Eukaryota"/>
</dbReference>
<dbReference type="PANTHER" id="PTHR24006">
    <property type="entry name" value="UBIQUITIN CARBOXYL-TERMINAL HYDROLASE"/>
    <property type="match status" value="1"/>
</dbReference>
<dbReference type="CTD" id="20217322"/>
<reference evidence="10 12" key="2">
    <citation type="journal article" date="2013" name="Nature">
        <title>Insights into bilaterian evolution from three spiralian genomes.</title>
        <authorList>
            <person name="Simakov O."/>
            <person name="Marletaz F."/>
            <person name="Cho S.J."/>
            <person name="Edsinger-Gonzales E."/>
            <person name="Havlak P."/>
            <person name="Hellsten U."/>
            <person name="Kuo D.H."/>
            <person name="Larsson T."/>
            <person name="Lv J."/>
            <person name="Arendt D."/>
            <person name="Savage R."/>
            <person name="Osoegawa K."/>
            <person name="de Jong P."/>
            <person name="Grimwood J."/>
            <person name="Chapman J.A."/>
            <person name="Shapiro H."/>
            <person name="Aerts A."/>
            <person name="Otillar R.P."/>
            <person name="Terry A.Y."/>
            <person name="Boore J.L."/>
            <person name="Grigoriev I.V."/>
            <person name="Lindberg D.R."/>
            <person name="Seaver E.C."/>
            <person name="Weisblat D.A."/>
            <person name="Putnam N.H."/>
            <person name="Rokhsar D.S."/>
        </authorList>
    </citation>
    <scope>NUCLEOTIDE SEQUENCE</scope>
</reference>
<dbReference type="InterPro" id="IPR038765">
    <property type="entry name" value="Papain-like_cys_pep_sf"/>
</dbReference>
<dbReference type="HOGENOM" id="CLU_1405386_0_0_1"/>
<dbReference type="EnsemblMetazoa" id="HelroT92156">
    <property type="protein sequence ID" value="HelroP92156"/>
    <property type="gene ID" value="HelroG92156"/>
</dbReference>
<dbReference type="AlphaFoldDB" id="T1G8C5"/>
<keyword evidence="4" id="KW-0645">Protease</keyword>
<feature type="domain" description="USP" evidence="9">
    <location>
        <begin position="1"/>
        <end position="193"/>
    </location>
</feature>
<keyword evidence="7" id="KW-0788">Thiol protease</keyword>
<accession>T1G8C5</accession>
<name>T1G8C5_HELRO</name>
<evidence type="ECO:0000313" key="10">
    <source>
        <dbReference type="EMBL" id="ESO09737.1"/>
    </source>
</evidence>
<protein>
    <recommendedName>
        <fullName evidence="3">ubiquitinyl hydrolase 1</fullName>
        <ecNumber evidence="3">3.4.19.12</ecNumber>
    </recommendedName>
</protein>
<dbReference type="Pfam" id="PF00443">
    <property type="entry name" value="UCH"/>
    <property type="match status" value="1"/>
</dbReference>
<dbReference type="RefSeq" id="XP_009012169.1">
    <property type="nucleotide sequence ID" value="XM_009013921.1"/>
</dbReference>
<proteinExistence type="inferred from homology"/>
<dbReference type="Proteomes" id="UP000015101">
    <property type="component" value="Unassembled WGS sequence"/>
</dbReference>
<evidence type="ECO:0000256" key="8">
    <source>
        <dbReference type="SAM" id="Phobius"/>
    </source>
</evidence>
<organism evidence="11 12">
    <name type="scientific">Helobdella robusta</name>
    <name type="common">Californian leech</name>
    <dbReference type="NCBI Taxonomy" id="6412"/>
    <lineage>
        <taxon>Eukaryota</taxon>
        <taxon>Metazoa</taxon>
        <taxon>Spiralia</taxon>
        <taxon>Lophotrochozoa</taxon>
        <taxon>Annelida</taxon>
        <taxon>Clitellata</taxon>
        <taxon>Hirudinea</taxon>
        <taxon>Rhynchobdellida</taxon>
        <taxon>Glossiphoniidae</taxon>
        <taxon>Helobdella</taxon>
    </lineage>
</organism>
<feature type="transmembrane region" description="Helical" evidence="8">
    <location>
        <begin position="175"/>
        <end position="195"/>
    </location>
</feature>
<sequence>MLERSAISDIFRGQVAYLLECPGQKDSLTLQPFITVQLDVQHQSVTSAQEALRRFVAREAVTNYTNSSKIKVDATKRTLFDVLPKVLVLHFKWFKYDAKGGLLKNTKQFYLDECLEIQDDLMTPHSSRRMAAHMKKYELFAVVTHIGSQAVGGHYYTDAFHKGYMQWLRYDDEKIHKVCFLWDGGFIVCLVGWLIDRLFV</sequence>
<dbReference type="GO" id="GO:0006508">
    <property type="term" value="P:proteolysis"/>
    <property type="evidence" value="ECO:0007669"/>
    <property type="project" value="UniProtKB-KW"/>
</dbReference>
<dbReference type="EC" id="3.4.19.12" evidence="3"/>
<dbReference type="GO" id="GO:0016579">
    <property type="term" value="P:protein deubiquitination"/>
    <property type="evidence" value="ECO:0007669"/>
    <property type="project" value="InterPro"/>
</dbReference>
<keyword evidence="8" id="KW-0812">Transmembrane</keyword>
<evidence type="ECO:0000259" key="9">
    <source>
        <dbReference type="PROSITE" id="PS50235"/>
    </source>
</evidence>
<evidence type="ECO:0000256" key="2">
    <source>
        <dbReference type="ARBA" id="ARBA00005427"/>
    </source>
</evidence>
<keyword evidence="8" id="KW-1133">Transmembrane helix</keyword>
<evidence type="ECO:0000313" key="12">
    <source>
        <dbReference type="Proteomes" id="UP000015101"/>
    </source>
</evidence>
<keyword evidence="8" id="KW-0472">Membrane</keyword>
<keyword evidence="5" id="KW-0833">Ubl conjugation pathway</keyword>
<dbReference type="EMBL" id="AMQM01009068">
    <property type="status" value="NOT_ANNOTATED_CDS"/>
    <property type="molecule type" value="Genomic_DNA"/>
</dbReference>
<dbReference type="InterPro" id="IPR001394">
    <property type="entry name" value="Peptidase_C19_UCH"/>
</dbReference>
<evidence type="ECO:0000256" key="5">
    <source>
        <dbReference type="ARBA" id="ARBA00022786"/>
    </source>
</evidence>
<dbReference type="OrthoDB" id="429671at2759"/>
<reference evidence="12" key="1">
    <citation type="submission" date="2012-12" db="EMBL/GenBank/DDBJ databases">
        <authorList>
            <person name="Hellsten U."/>
            <person name="Grimwood J."/>
            <person name="Chapman J.A."/>
            <person name="Shapiro H."/>
            <person name="Aerts A."/>
            <person name="Otillar R.P."/>
            <person name="Terry A.Y."/>
            <person name="Boore J.L."/>
            <person name="Simakov O."/>
            <person name="Marletaz F."/>
            <person name="Cho S.-J."/>
            <person name="Edsinger-Gonzales E."/>
            <person name="Havlak P."/>
            <person name="Kuo D.-H."/>
            <person name="Larsson T."/>
            <person name="Lv J."/>
            <person name="Arendt D."/>
            <person name="Savage R."/>
            <person name="Osoegawa K."/>
            <person name="de Jong P."/>
            <person name="Lindberg D.R."/>
            <person name="Seaver E.C."/>
            <person name="Weisblat D.A."/>
            <person name="Putnam N.H."/>
            <person name="Grigoriev I.V."/>
            <person name="Rokhsar D.S."/>
        </authorList>
    </citation>
    <scope>NUCLEOTIDE SEQUENCE</scope>
</reference>
<evidence type="ECO:0000313" key="11">
    <source>
        <dbReference type="EnsemblMetazoa" id="HelroP92156"/>
    </source>
</evidence>
<dbReference type="CDD" id="cd02257">
    <property type="entry name" value="Peptidase_C19"/>
    <property type="match status" value="1"/>
</dbReference>
<dbReference type="PANTHER" id="PTHR24006:SF687">
    <property type="entry name" value="UBIQUITIN CARBOXYL-TERMINAL HYDROLASE 10"/>
    <property type="match status" value="1"/>
</dbReference>
<evidence type="ECO:0000256" key="3">
    <source>
        <dbReference type="ARBA" id="ARBA00012759"/>
    </source>
</evidence>
<comment type="catalytic activity">
    <reaction evidence="1">
        <text>Thiol-dependent hydrolysis of ester, thioester, amide, peptide and isopeptide bonds formed by the C-terminal Gly of ubiquitin (a 76-residue protein attached to proteins as an intracellular targeting signal).</text>
        <dbReference type="EC" id="3.4.19.12"/>
    </reaction>
</comment>
<keyword evidence="6" id="KW-0378">Hydrolase</keyword>
<evidence type="ECO:0000256" key="6">
    <source>
        <dbReference type="ARBA" id="ARBA00022801"/>
    </source>
</evidence>
<gene>
    <name evidence="11" type="primary">20217322</name>
    <name evidence="10" type="ORF">HELRODRAFT_92156</name>
</gene>
<reference evidence="11" key="3">
    <citation type="submission" date="2015-06" db="UniProtKB">
        <authorList>
            <consortium name="EnsemblMetazoa"/>
        </authorList>
    </citation>
    <scope>IDENTIFICATION</scope>
</reference>
<dbReference type="InterPro" id="IPR050164">
    <property type="entry name" value="Peptidase_C19"/>
</dbReference>